<name>A0A210PS94_MIZYE</name>
<protein>
    <submittedName>
        <fullName evidence="2">Uncharacterized protein</fullName>
    </submittedName>
</protein>
<dbReference type="OrthoDB" id="6052570at2759"/>
<dbReference type="PANTHER" id="PTHR33964">
    <property type="entry name" value="RE45066P-RELATED"/>
    <property type="match status" value="1"/>
</dbReference>
<reference evidence="2 3" key="1">
    <citation type="journal article" date="2017" name="Nat. Ecol. Evol.">
        <title>Scallop genome provides insights into evolution of bilaterian karyotype and development.</title>
        <authorList>
            <person name="Wang S."/>
            <person name="Zhang J."/>
            <person name="Jiao W."/>
            <person name="Li J."/>
            <person name="Xun X."/>
            <person name="Sun Y."/>
            <person name="Guo X."/>
            <person name="Huan P."/>
            <person name="Dong B."/>
            <person name="Zhang L."/>
            <person name="Hu X."/>
            <person name="Sun X."/>
            <person name="Wang J."/>
            <person name="Zhao C."/>
            <person name="Wang Y."/>
            <person name="Wang D."/>
            <person name="Huang X."/>
            <person name="Wang R."/>
            <person name="Lv J."/>
            <person name="Li Y."/>
            <person name="Zhang Z."/>
            <person name="Liu B."/>
            <person name="Lu W."/>
            <person name="Hui Y."/>
            <person name="Liang J."/>
            <person name="Zhou Z."/>
            <person name="Hou R."/>
            <person name="Li X."/>
            <person name="Liu Y."/>
            <person name="Li H."/>
            <person name="Ning X."/>
            <person name="Lin Y."/>
            <person name="Zhao L."/>
            <person name="Xing Q."/>
            <person name="Dou J."/>
            <person name="Li Y."/>
            <person name="Mao J."/>
            <person name="Guo H."/>
            <person name="Dou H."/>
            <person name="Li T."/>
            <person name="Mu C."/>
            <person name="Jiang W."/>
            <person name="Fu Q."/>
            <person name="Fu X."/>
            <person name="Miao Y."/>
            <person name="Liu J."/>
            <person name="Yu Q."/>
            <person name="Li R."/>
            <person name="Liao H."/>
            <person name="Li X."/>
            <person name="Kong Y."/>
            <person name="Jiang Z."/>
            <person name="Chourrout D."/>
            <person name="Li R."/>
            <person name="Bao Z."/>
        </authorList>
    </citation>
    <scope>NUCLEOTIDE SEQUENCE [LARGE SCALE GENOMIC DNA]</scope>
    <source>
        <strain evidence="2 3">PY_sf001</strain>
    </source>
</reference>
<feature type="chain" id="PRO_5012261908" evidence="1">
    <location>
        <begin position="38"/>
        <end position="270"/>
    </location>
</feature>
<feature type="signal peptide" evidence="1">
    <location>
        <begin position="1"/>
        <end position="37"/>
    </location>
</feature>
<accession>A0A210PS94</accession>
<sequence length="270" mass="29978">MAIEGGTFRTSGRLRSGFYPVLIVVVLSLQLASQVDGTGCPQYVKTAASNCFGDYRTQLHSLQESDHALFSGVNVELLRSFCTTYNNALKCVQQLFDDCPPEADGQITESLKNQDAYGAHEELTQLCRNDNIYEVYARNQNCLQAVGSNSETCFENIMHTTVRLMQRIDSLPLQELCGDIKELIKCIKTGVRTKCSEEAAKIVEILVKPMVRRSTQCDYSIPSTTKKTIETHVTRAPTRDKTEQYVSGDNGAAGIQCHWLLLLVLALLAL</sequence>
<dbReference type="Pfam" id="PF07165">
    <property type="entry name" value="DUF1397"/>
    <property type="match status" value="1"/>
</dbReference>
<comment type="caution">
    <text evidence="2">The sequence shown here is derived from an EMBL/GenBank/DDBJ whole genome shotgun (WGS) entry which is preliminary data.</text>
</comment>
<dbReference type="InterPro" id="IPR009832">
    <property type="entry name" value="DUF1397"/>
</dbReference>
<gene>
    <name evidence="2" type="ORF">KP79_PYT11783</name>
</gene>
<organism evidence="2 3">
    <name type="scientific">Mizuhopecten yessoensis</name>
    <name type="common">Japanese scallop</name>
    <name type="synonym">Patinopecten yessoensis</name>
    <dbReference type="NCBI Taxonomy" id="6573"/>
    <lineage>
        <taxon>Eukaryota</taxon>
        <taxon>Metazoa</taxon>
        <taxon>Spiralia</taxon>
        <taxon>Lophotrochozoa</taxon>
        <taxon>Mollusca</taxon>
        <taxon>Bivalvia</taxon>
        <taxon>Autobranchia</taxon>
        <taxon>Pteriomorphia</taxon>
        <taxon>Pectinida</taxon>
        <taxon>Pectinoidea</taxon>
        <taxon>Pectinidae</taxon>
        <taxon>Mizuhopecten</taxon>
    </lineage>
</organism>
<dbReference type="EMBL" id="NEDP02005531">
    <property type="protein sequence ID" value="OWF39324.1"/>
    <property type="molecule type" value="Genomic_DNA"/>
</dbReference>
<keyword evidence="3" id="KW-1185">Reference proteome</keyword>
<dbReference type="PANTHER" id="PTHR33964:SF1">
    <property type="entry name" value="RE45066P"/>
    <property type="match status" value="1"/>
</dbReference>
<keyword evidence="1" id="KW-0732">Signal</keyword>
<evidence type="ECO:0000256" key="1">
    <source>
        <dbReference type="SAM" id="SignalP"/>
    </source>
</evidence>
<dbReference type="Proteomes" id="UP000242188">
    <property type="component" value="Unassembled WGS sequence"/>
</dbReference>
<dbReference type="AlphaFoldDB" id="A0A210PS94"/>
<evidence type="ECO:0000313" key="2">
    <source>
        <dbReference type="EMBL" id="OWF39324.1"/>
    </source>
</evidence>
<proteinExistence type="predicted"/>
<evidence type="ECO:0000313" key="3">
    <source>
        <dbReference type="Proteomes" id="UP000242188"/>
    </source>
</evidence>